<evidence type="ECO:0000313" key="2">
    <source>
        <dbReference type="EMBL" id="KAF9505523.1"/>
    </source>
</evidence>
<feature type="compositionally biased region" description="Low complexity" evidence="1">
    <location>
        <begin position="931"/>
        <end position="944"/>
    </location>
</feature>
<reference evidence="2" key="1">
    <citation type="journal article" date="2020" name="Nat. Commun.">
        <title>Large-scale genome sequencing of mycorrhizal fungi provides insights into the early evolution of symbiotic traits.</title>
        <authorList>
            <person name="Miyauchi S."/>
            <person name="Kiss E."/>
            <person name="Kuo A."/>
            <person name="Drula E."/>
            <person name="Kohler A."/>
            <person name="Sanchez-Garcia M."/>
            <person name="Morin E."/>
            <person name="Andreopoulos B."/>
            <person name="Barry K.W."/>
            <person name="Bonito G."/>
            <person name="Buee M."/>
            <person name="Carver A."/>
            <person name="Chen C."/>
            <person name="Cichocki N."/>
            <person name="Clum A."/>
            <person name="Culley D."/>
            <person name="Crous P.W."/>
            <person name="Fauchery L."/>
            <person name="Girlanda M."/>
            <person name="Hayes R.D."/>
            <person name="Keri Z."/>
            <person name="LaButti K."/>
            <person name="Lipzen A."/>
            <person name="Lombard V."/>
            <person name="Magnuson J."/>
            <person name="Maillard F."/>
            <person name="Murat C."/>
            <person name="Nolan M."/>
            <person name="Ohm R.A."/>
            <person name="Pangilinan J."/>
            <person name="Pereira M.F."/>
            <person name="Perotto S."/>
            <person name="Peter M."/>
            <person name="Pfister S."/>
            <person name="Riley R."/>
            <person name="Sitrit Y."/>
            <person name="Stielow J.B."/>
            <person name="Szollosi G."/>
            <person name="Zifcakova L."/>
            <person name="Stursova M."/>
            <person name="Spatafora J.W."/>
            <person name="Tedersoo L."/>
            <person name="Vaario L.M."/>
            <person name="Yamada A."/>
            <person name="Yan M."/>
            <person name="Wang P."/>
            <person name="Xu J."/>
            <person name="Bruns T."/>
            <person name="Baldrian P."/>
            <person name="Vilgalys R."/>
            <person name="Dunand C."/>
            <person name="Henrissat B."/>
            <person name="Grigoriev I.V."/>
            <person name="Hibbett D."/>
            <person name="Nagy L.G."/>
            <person name="Martin F.M."/>
        </authorList>
    </citation>
    <scope>NUCLEOTIDE SEQUENCE</scope>
    <source>
        <strain evidence="2">UP504</strain>
    </source>
</reference>
<proteinExistence type="predicted"/>
<name>A0A9P6DNT2_9AGAM</name>
<feature type="region of interest" description="Disordered" evidence="1">
    <location>
        <begin position="539"/>
        <end position="565"/>
    </location>
</feature>
<organism evidence="2 3">
    <name type="scientific">Hydnum rufescens UP504</name>
    <dbReference type="NCBI Taxonomy" id="1448309"/>
    <lineage>
        <taxon>Eukaryota</taxon>
        <taxon>Fungi</taxon>
        <taxon>Dikarya</taxon>
        <taxon>Basidiomycota</taxon>
        <taxon>Agaricomycotina</taxon>
        <taxon>Agaricomycetes</taxon>
        <taxon>Cantharellales</taxon>
        <taxon>Hydnaceae</taxon>
        <taxon>Hydnum</taxon>
    </lineage>
</organism>
<protein>
    <submittedName>
        <fullName evidence="2">Uncharacterized protein</fullName>
    </submittedName>
</protein>
<feature type="region of interest" description="Disordered" evidence="1">
    <location>
        <begin position="864"/>
        <end position="894"/>
    </location>
</feature>
<evidence type="ECO:0000313" key="3">
    <source>
        <dbReference type="Proteomes" id="UP000886523"/>
    </source>
</evidence>
<feature type="region of interest" description="Disordered" evidence="1">
    <location>
        <begin position="765"/>
        <end position="793"/>
    </location>
</feature>
<dbReference type="Proteomes" id="UP000886523">
    <property type="component" value="Unassembled WGS sequence"/>
</dbReference>
<sequence>MAQQHTDDILNLQVACRGPTRIIRLSNLINHPSQRPVSIAAVHSAFTKWGHSINPSNHLLHVMTQDNVPLPGSYSAVEHAPLHTKFYILDGQHRVQVLRMAIKSEIREQQLKENCSSEVTDADVDNHPRAEWPAEVYRRDLELKDPVGFQALLQTYNQECDKYPVKISEVWQAAMHLFNNNRPKEALKHISTVIRGDTTSRALRKVLRHSRLRTTVNALFEIPALAPMLEIQSYWSSLQKNGCMIIWAGFLELIILAYDGLRRHHPRDSLTSERLWKDQKTQLRLRELSPHSLPCRDIVAEWYSLHLSNLWDYFSAPGQPHNFEAHWEAICTPPETMDLLFFENAEIYHNPNRIQLATFKGMHDHLTNLVFRTYAITSLFLMMVIDPCHSHLFKPSKAWSWIERAYADVDDTSTECIEGILYQVMDRYYHRQPWKPIFETIYHSSQALWVTLTSHYPISDPATSTDFPTVDFQPSSTTTKTTVPGLGPELTYIQIAQHVVNYSQEWYDLVALVLSGADWGNGAITLPSGLVIELEEPDQRKAREQEERRMYNQQDQQSMLKEKDETKRQLLQTKVQKIQKHLEMTEAQLSHLDGPRKRRRLFKDVQTNGLHNVPIEELPEGHPDAVHAQLLKSIIVTAPTAPREGSAEDNFVMEHPPLTQDLLRPEYLAIQLQKTSAWPSHLDEATTSAILPVLTALFQNDVLQTIREGTLTAANLLELAKPQLSKSLSPSPGVFLNEELIVDSSHPNRQRSAFKFTPPALSTSFTHNTLDPRSLEPRFPESPVLSPRNDRTIDGTDLGFHGGSGFDDGMNSPSEHYLNGSEDYGLYQTASGTWHDMDWTPPFSPHSRPQLPQNALQLTQDPPLFEPPESTAPVDFVSPSCHPPEDEGTEEISTVSKWRPLPGFETLQSLPGAQILAFLRAPPKVLVPATSSPSPSPDSELSSPWDQVDSWSEIDLLEFA</sequence>
<evidence type="ECO:0000256" key="1">
    <source>
        <dbReference type="SAM" id="MobiDB-lite"/>
    </source>
</evidence>
<comment type="caution">
    <text evidence="2">The sequence shown here is derived from an EMBL/GenBank/DDBJ whole genome shotgun (WGS) entry which is preliminary data.</text>
</comment>
<dbReference type="EMBL" id="MU129148">
    <property type="protein sequence ID" value="KAF9505523.1"/>
    <property type="molecule type" value="Genomic_DNA"/>
</dbReference>
<feature type="region of interest" description="Disordered" evidence="1">
    <location>
        <begin position="926"/>
        <end position="947"/>
    </location>
</feature>
<gene>
    <name evidence="2" type="ORF">BS47DRAFT_1434123</name>
</gene>
<keyword evidence="3" id="KW-1185">Reference proteome</keyword>
<feature type="compositionally biased region" description="Basic and acidic residues" evidence="1">
    <location>
        <begin position="539"/>
        <end position="550"/>
    </location>
</feature>
<dbReference type="AlphaFoldDB" id="A0A9P6DNT2"/>
<accession>A0A9P6DNT2</accession>